<dbReference type="GO" id="GO:0004190">
    <property type="term" value="F:aspartic-type endopeptidase activity"/>
    <property type="evidence" value="ECO:0007669"/>
    <property type="project" value="UniProtKB-KW"/>
</dbReference>
<evidence type="ECO:0000313" key="9">
    <source>
        <dbReference type="EMBL" id="PNY15324.1"/>
    </source>
</evidence>
<dbReference type="PANTHER" id="PTHR21562:SF115">
    <property type="entry name" value="PECTIN ACETYLESTERASE"/>
    <property type="match status" value="1"/>
</dbReference>
<keyword evidence="4" id="KW-0964">Secreted</keyword>
<dbReference type="InterPro" id="IPR004963">
    <property type="entry name" value="PAE/NOTUM"/>
</dbReference>
<name>A0A2K3PJ84_TRIPR</name>
<dbReference type="Proteomes" id="UP000236291">
    <property type="component" value="Unassembled WGS sequence"/>
</dbReference>
<sequence length="716" mass="80201">MENAIDVWNDLKERFAQGDLVRVSEIQQEIYALHQESRSVTEFYSVLKILWEELEIYMLIPSCTCHHRCACDAMRAARNNYHILHAMRFLTGLNDNFNVVKSQILLIDPFPPTNKIFSMVLQHERQSGVIVSDDSKALSNASDGSRSGKNSMSSSGSKKYCTYCQKSNHVVERCFKKHGHHICNKGLSKAQGPTFTQDQFDKLMSLIQTSSNNQGSVSANSNQVSSFKATGHSSVDQKGIIPPTFTYSLSCHNVTLGSWIIDSGASHHICASLHWFHSYNEITPMTIKLPNGNHVTTKITGTIVFSTTFKIENALFVPEFNEHIFPYNPLDTSINLYNDGAKPYTDVSRYRRLVGKLIYLNTTRPDITLPHNRQGILFGRSSDLQLLGYSYAEWAGCLDTRRSISGHCFFIGASMISSRAKKQATISRSSSEAEYRALSSATCELQWLLYLLNDLKIRCIRPPVLYCDNESTIHIASNSVFHERTKHLDIDCHLVREKVLKGVLKLLPISTNDQLADFLAKALPPPKFHDFMSKLNGGGWCNTIRSCVFRKTTRRGSSNHMEKQLPFTGILSNKAEENPDFFNWNRIKVRYCDGASFSGDSQNEAAKLQFRGQKIWLAAMEELLSKGMKNANQALLSGCSAGGLASILHCDEFRTLLPKSTKVKCLSDAGFFLDATDVSGGHTLRNLFGGVVNLQEVQKNLPKSCLNNLDPISVIF</sequence>
<dbReference type="GO" id="GO:0009505">
    <property type="term" value="C:plant-type cell wall"/>
    <property type="evidence" value="ECO:0007669"/>
    <property type="project" value="TreeGrafter"/>
</dbReference>
<proteinExistence type="inferred from homology"/>
<evidence type="ECO:0000259" key="8">
    <source>
        <dbReference type="Pfam" id="PF22936"/>
    </source>
</evidence>
<protein>
    <submittedName>
        <fullName evidence="9">Pectin acetylesterase</fullName>
    </submittedName>
</protein>
<evidence type="ECO:0000256" key="3">
    <source>
        <dbReference type="ARBA" id="ARBA00005784"/>
    </source>
</evidence>
<organism evidence="9 10">
    <name type="scientific">Trifolium pratense</name>
    <name type="common">Red clover</name>
    <dbReference type="NCBI Taxonomy" id="57577"/>
    <lineage>
        <taxon>Eukaryota</taxon>
        <taxon>Viridiplantae</taxon>
        <taxon>Streptophyta</taxon>
        <taxon>Embryophyta</taxon>
        <taxon>Tracheophyta</taxon>
        <taxon>Spermatophyta</taxon>
        <taxon>Magnoliopsida</taxon>
        <taxon>eudicotyledons</taxon>
        <taxon>Gunneridae</taxon>
        <taxon>Pentapetalae</taxon>
        <taxon>rosids</taxon>
        <taxon>fabids</taxon>
        <taxon>Fabales</taxon>
        <taxon>Fabaceae</taxon>
        <taxon>Papilionoideae</taxon>
        <taxon>50 kb inversion clade</taxon>
        <taxon>NPAAA clade</taxon>
        <taxon>Hologalegina</taxon>
        <taxon>IRL clade</taxon>
        <taxon>Trifolieae</taxon>
        <taxon>Trifolium</taxon>
    </lineage>
</organism>
<dbReference type="InterPro" id="IPR043502">
    <property type="entry name" value="DNA/RNA_pol_sf"/>
</dbReference>
<accession>A0A2K3PJ84</accession>
<dbReference type="Pfam" id="PF03283">
    <property type="entry name" value="PAE"/>
    <property type="match status" value="1"/>
</dbReference>
<dbReference type="GO" id="GO:0052793">
    <property type="term" value="F:pectin acetylesterase activity"/>
    <property type="evidence" value="ECO:0007669"/>
    <property type="project" value="TreeGrafter"/>
</dbReference>
<feature type="domain" description="Retrovirus-related Pol polyprotein from transposon TNT 1-94-like beta-barrel" evidence="8">
    <location>
        <begin position="259"/>
        <end position="327"/>
    </location>
</feature>
<evidence type="ECO:0000256" key="4">
    <source>
        <dbReference type="ARBA" id="ARBA00022512"/>
    </source>
</evidence>
<comment type="subcellular location">
    <subcellularLocation>
        <location evidence="2">Secreted</location>
        <location evidence="2">Cell wall</location>
    </subcellularLocation>
</comment>
<evidence type="ECO:0000256" key="5">
    <source>
        <dbReference type="ARBA" id="ARBA00022750"/>
    </source>
</evidence>
<keyword evidence="6" id="KW-0961">Cell wall biogenesis/degradation</keyword>
<dbReference type="GO" id="GO:0071555">
    <property type="term" value="P:cell wall organization"/>
    <property type="evidence" value="ECO:0007669"/>
    <property type="project" value="UniProtKB-KW"/>
</dbReference>
<dbReference type="Pfam" id="PF22936">
    <property type="entry name" value="Pol_BBD"/>
    <property type="match status" value="1"/>
</dbReference>
<gene>
    <name evidence="9" type="ORF">L195_g012018</name>
</gene>
<evidence type="ECO:0000256" key="7">
    <source>
        <dbReference type="SAM" id="MobiDB-lite"/>
    </source>
</evidence>
<comment type="caution">
    <text evidence="9">The sequence shown here is derived from an EMBL/GenBank/DDBJ whole genome shotgun (WGS) entry which is preliminary data.</text>
</comment>
<dbReference type="PANTHER" id="PTHR21562">
    <property type="entry name" value="NOTUM-RELATED"/>
    <property type="match status" value="1"/>
</dbReference>
<dbReference type="ExpressionAtlas" id="A0A2K3PJ84">
    <property type="expression patterns" value="baseline"/>
</dbReference>
<keyword evidence="5" id="KW-0378">Hydrolase</keyword>
<reference evidence="9 10" key="2">
    <citation type="journal article" date="2017" name="Front. Plant Sci.">
        <title>Gene Classification and Mining of Molecular Markers Useful in Red Clover (Trifolium pratense) Breeding.</title>
        <authorList>
            <person name="Istvanek J."/>
            <person name="Dluhosova J."/>
            <person name="Dluhos P."/>
            <person name="Patkova L."/>
            <person name="Nedelnik J."/>
            <person name="Repkova J."/>
        </authorList>
    </citation>
    <scope>NUCLEOTIDE SEQUENCE [LARGE SCALE GENOMIC DNA]</scope>
    <source>
        <strain evidence="10">cv. Tatra</strain>
        <tissue evidence="9">Young leaves</tissue>
    </source>
</reference>
<evidence type="ECO:0000256" key="6">
    <source>
        <dbReference type="ARBA" id="ARBA00023316"/>
    </source>
</evidence>
<keyword evidence="5" id="KW-0645">Protease</keyword>
<keyword evidence="5" id="KW-0064">Aspartyl protease</keyword>
<reference evidence="9 10" key="1">
    <citation type="journal article" date="2014" name="Am. J. Bot.">
        <title>Genome assembly and annotation for red clover (Trifolium pratense; Fabaceae).</title>
        <authorList>
            <person name="Istvanek J."/>
            <person name="Jaros M."/>
            <person name="Krenek A."/>
            <person name="Repkova J."/>
        </authorList>
    </citation>
    <scope>NUCLEOTIDE SEQUENCE [LARGE SCALE GENOMIC DNA]</scope>
    <source>
        <strain evidence="10">cv. Tatra</strain>
        <tissue evidence="9">Young leaves</tissue>
    </source>
</reference>
<evidence type="ECO:0000256" key="2">
    <source>
        <dbReference type="ARBA" id="ARBA00004191"/>
    </source>
</evidence>
<dbReference type="AlphaFoldDB" id="A0A2K3PJ84"/>
<evidence type="ECO:0000313" key="10">
    <source>
        <dbReference type="Proteomes" id="UP000236291"/>
    </source>
</evidence>
<keyword evidence="4" id="KW-0134">Cell wall</keyword>
<evidence type="ECO:0000256" key="1">
    <source>
        <dbReference type="ARBA" id="ARBA00003534"/>
    </source>
</evidence>
<feature type="region of interest" description="Disordered" evidence="7">
    <location>
        <begin position="137"/>
        <end position="158"/>
    </location>
</feature>
<dbReference type="SUPFAM" id="SSF56672">
    <property type="entry name" value="DNA/RNA polymerases"/>
    <property type="match status" value="1"/>
</dbReference>
<dbReference type="EMBL" id="ASHM01007577">
    <property type="protein sequence ID" value="PNY15324.1"/>
    <property type="molecule type" value="Genomic_DNA"/>
</dbReference>
<comment type="function">
    <text evidence="1">Hydrolyzes acetyl esters in homogalacturonan regions of pectin. In type I primary cell wall, galacturonic acid residues of pectin can be acetylated at the O-2 and O-3 positions. Decreasing the degree of acetylation of pectin gels in vitro alters their physical properties.</text>
</comment>
<comment type="similarity">
    <text evidence="3">Belongs to the pectinacetylesterase family.</text>
</comment>
<feature type="compositionally biased region" description="Low complexity" evidence="7">
    <location>
        <begin position="142"/>
        <end position="158"/>
    </location>
</feature>
<dbReference type="InterPro" id="IPR054722">
    <property type="entry name" value="PolX-like_BBD"/>
</dbReference>
<dbReference type="CDD" id="cd09272">
    <property type="entry name" value="RNase_HI_RT_Ty1"/>
    <property type="match status" value="1"/>
</dbReference>